<dbReference type="EMBL" id="GBXM01007709">
    <property type="protein sequence ID" value="JAI00869.1"/>
    <property type="molecule type" value="Transcribed_RNA"/>
</dbReference>
<sequence length="58" mass="6527">MQRSQPKPLLSVTTFLKHFISSSSSFSLIFSTVLRCSELNTGAILMKEEKGDFKGFVR</sequence>
<accession>A0A0E9XGR0</accession>
<proteinExistence type="predicted"/>
<protein>
    <submittedName>
        <fullName evidence="1">Uncharacterized protein</fullName>
    </submittedName>
</protein>
<reference evidence="1" key="1">
    <citation type="submission" date="2014-11" db="EMBL/GenBank/DDBJ databases">
        <authorList>
            <person name="Amaro Gonzalez C."/>
        </authorList>
    </citation>
    <scope>NUCLEOTIDE SEQUENCE</scope>
</reference>
<dbReference type="AlphaFoldDB" id="A0A0E9XGR0"/>
<reference evidence="1" key="2">
    <citation type="journal article" date="2015" name="Fish Shellfish Immunol.">
        <title>Early steps in the European eel (Anguilla anguilla)-Vibrio vulnificus interaction in the gills: Role of the RtxA13 toxin.</title>
        <authorList>
            <person name="Callol A."/>
            <person name="Pajuelo D."/>
            <person name="Ebbesson L."/>
            <person name="Teles M."/>
            <person name="MacKenzie S."/>
            <person name="Amaro C."/>
        </authorList>
    </citation>
    <scope>NUCLEOTIDE SEQUENCE</scope>
</reference>
<name>A0A0E9XGR0_ANGAN</name>
<organism evidence="1">
    <name type="scientific">Anguilla anguilla</name>
    <name type="common">European freshwater eel</name>
    <name type="synonym">Muraena anguilla</name>
    <dbReference type="NCBI Taxonomy" id="7936"/>
    <lineage>
        <taxon>Eukaryota</taxon>
        <taxon>Metazoa</taxon>
        <taxon>Chordata</taxon>
        <taxon>Craniata</taxon>
        <taxon>Vertebrata</taxon>
        <taxon>Euteleostomi</taxon>
        <taxon>Actinopterygii</taxon>
        <taxon>Neopterygii</taxon>
        <taxon>Teleostei</taxon>
        <taxon>Anguilliformes</taxon>
        <taxon>Anguillidae</taxon>
        <taxon>Anguilla</taxon>
    </lineage>
</organism>
<evidence type="ECO:0000313" key="1">
    <source>
        <dbReference type="EMBL" id="JAI00869.1"/>
    </source>
</evidence>